<dbReference type="RefSeq" id="WP_169659952.1">
    <property type="nucleotide sequence ID" value="NZ_JABANE010000112.1"/>
</dbReference>
<dbReference type="EMBL" id="JABANE010000112">
    <property type="protein sequence ID" value="NME71746.1"/>
    <property type="molecule type" value="Genomic_DNA"/>
</dbReference>
<protein>
    <submittedName>
        <fullName evidence="2">Helix-turn-helix domain-containing protein</fullName>
    </submittedName>
</protein>
<comment type="caution">
    <text evidence="2">The sequence shown here is derived from an EMBL/GenBank/DDBJ whole genome shotgun (WGS) entry which is preliminary data.</text>
</comment>
<proteinExistence type="predicted"/>
<gene>
    <name evidence="2" type="ORF">HHU12_27520</name>
</gene>
<evidence type="ECO:0000313" key="2">
    <source>
        <dbReference type="EMBL" id="NME71746.1"/>
    </source>
</evidence>
<sequence length="391" mass="45926">MVKEKFTEEEITTQLNKLASDKAFSRSKINIRLLKFLVESTLKGEDIKEVTIGTEFFGINYNPIKSDNKVRVYIYHLRKKLEEYYNTTATPEEIVFRIAKGQYGVQFEKYQQPKKETSTSNQKWFGLLLIPIIVLIGYLSIQKSINDFWVTLMKNELPTTVIFGDYFTIEGPISTGRKGIIRDYEINSEDELQAFIVNHPEHKNIEKFEASRHHYFNWMAPYCSKTITQFWAPYDYPFEITQVSEWSVSQIENKNLVYFGQSKSMGVLKNILKENFPQYDYESQRLIRNDLSTNQTTSYNDYITKEGKIIDYTAVAKVTLPAGNEIRFFMSDQDCGVISALHYFTNQDSVEAFYSRHQIHENEDFFVLFKVSGWQRKSYDMEFILMDKKGE</sequence>
<feature type="transmembrane region" description="Helical" evidence="1">
    <location>
        <begin position="124"/>
        <end position="141"/>
    </location>
</feature>
<dbReference type="Proteomes" id="UP000576082">
    <property type="component" value="Unassembled WGS sequence"/>
</dbReference>
<evidence type="ECO:0000256" key="1">
    <source>
        <dbReference type="SAM" id="Phobius"/>
    </source>
</evidence>
<keyword evidence="1" id="KW-0472">Membrane</keyword>
<keyword evidence="3" id="KW-1185">Reference proteome</keyword>
<organism evidence="2 3">
    <name type="scientific">Flammeovirga aprica JL-4</name>
    <dbReference type="NCBI Taxonomy" id="694437"/>
    <lineage>
        <taxon>Bacteria</taxon>
        <taxon>Pseudomonadati</taxon>
        <taxon>Bacteroidota</taxon>
        <taxon>Cytophagia</taxon>
        <taxon>Cytophagales</taxon>
        <taxon>Flammeovirgaceae</taxon>
        <taxon>Flammeovirga</taxon>
    </lineage>
</organism>
<accession>A0A7X9RZT2</accession>
<name>A0A7X9RZT2_9BACT</name>
<evidence type="ECO:0000313" key="3">
    <source>
        <dbReference type="Proteomes" id="UP000576082"/>
    </source>
</evidence>
<keyword evidence="1" id="KW-1133">Transmembrane helix</keyword>
<keyword evidence="1" id="KW-0812">Transmembrane</keyword>
<dbReference type="AlphaFoldDB" id="A0A7X9RZT2"/>
<reference evidence="2 3" key="1">
    <citation type="submission" date="2020-04" db="EMBL/GenBank/DDBJ databases">
        <title>Flammeovirga sp. SR4, a novel species isolated from seawater.</title>
        <authorList>
            <person name="Wang X."/>
        </authorList>
    </citation>
    <scope>NUCLEOTIDE SEQUENCE [LARGE SCALE GENOMIC DNA]</scope>
    <source>
        <strain evidence="2 3">ATCC 23126</strain>
    </source>
</reference>